<dbReference type="AlphaFoldDB" id="A0A382U7H6"/>
<organism evidence="1">
    <name type="scientific">marine metagenome</name>
    <dbReference type="NCBI Taxonomy" id="408172"/>
    <lineage>
        <taxon>unclassified sequences</taxon>
        <taxon>metagenomes</taxon>
        <taxon>ecological metagenomes</taxon>
    </lineage>
</organism>
<dbReference type="EMBL" id="UINC01141933">
    <property type="protein sequence ID" value="SVD29972.1"/>
    <property type="molecule type" value="Genomic_DNA"/>
</dbReference>
<name>A0A382U7H6_9ZZZZ</name>
<reference evidence="1" key="1">
    <citation type="submission" date="2018-05" db="EMBL/GenBank/DDBJ databases">
        <authorList>
            <person name="Lanie J.A."/>
            <person name="Ng W.-L."/>
            <person name="Kazmierczak K.M."/>
            <person name="Andrzejewski T.M."/>
            <person name="Davidsen T.M."/>
            <person name="Wayne K.J."/>
            <person name="Tettelin H."/>
            <person name="Glass J.I."/>
            <person name="Rusch D."/>
            <person name="Podicherti R."/>
            <person name="Tsui H.-C.T."/>
            <person name="Winkler M.E."/>
        </authorList>
    </citation>
    <scope>NUCLEOTIDE SEQUENCE</scope>
</reference>
<proteinExistence type="predicted"/>
<gene>
    <name evidence="1" type="ORF">METZ01_LOCUS382826</name>
</gene>
<evidence type="ECO:0000313" key="1">
    <source>
        <dbReference type="EMBL" id="SVD29972.1"/>
    </source>
</evidence>
<sequence>MSDKVPLGFWCEVLGLLNIFYVDPMVMPIPAIEAQHGIAVPVHTTVQKNRTLAFRALAVDLHIISKFAHSSFPNID</sequence>
<protein>
    <submittedName>
        <fullName evidence="1">Uncharacterized protein</fullName>
    </submittedName>
</protein>
<accession>A0A382U7H6</accession>